<dbReference type="PANTHER" id="PTHR43798:SF33">
    <property type="entry name" value="HYDROLASE, PUTATIVE (AFU_ORTHOLOGUE AFUA_2G14860)-RELATED"/>
    <property type="match status" value="1"/>
</dbReference>
<gene>
    <name evidence="3" type="ORF">FJQ54_09405</name>
</gene>
<proteinExistence type="predicted"/>
<dbReference type="EMBL" id="VFSU01000024">
    <property type="protein sequence ID" value="TPE61102.1"/>
    <property type="molecule type" value="Genomic_DNA"/>
</dbReference>
<dbReference type="OrthoDB" id="7185741at2"/>
<keyword evidence="3" id="KW-0378">Hydrolase</keyword>
<feature type="domain" description="AB hydrolase-1" evidence="2">
    <location>
        <begin position="68"/>
        <end position="293"/>
    </location>
</feature>
<evidence type="ECO:0000259" key="2">
    <source>
        <dbReference type="Pfam" id="PF12697"/>
    </source>
</evidence>
<feature type="signal peptide" evidence="1">
    <location>
        <begin position="1"/>
        <end position="40"/>
    </location>
</feature>
<dbReference type="AlphaFoldDB" id="A0A501XK95"/>
<protein>
    <submittedName>
        <fullName evidence="3">Alpha/beta hydrolase</fullName>
    </submittedName>
</protein>
<keyword evidence="4" id="KW-1185">Reference proteome</keyword>
<reference evidence="3 4" key="1">
    <citation type="submission" date="2019-06" db="EMBL/GenBank/DDBJ databases">
        <authorList>
            <person name="Lee I."/>
            <person name="Jang G.I."/>
            <person name="Hwang C.Y."/>
        </authorList>
    </citation>
    <scope>NUCLEOTIDE SEQUENCE [LARGE SCALE GENOMIC DNA]</scope>
    <source>
        <strain evidence="3 4">PAMC 28131</strain>
    </source>
</reference>
<dbReference type="GO" id="GO:0016787">
    <property type="term" value="F:hydrolase activity"/>
    <property type="evidence" value="ECO:0007669"/>
    <property type="project" value="UniProtKB-KW"/>
</dbReference>
<comment type="caution">
    <text evidence="3">The sequence shown here is derived from an EMBL/GenBank/DDBJ whole genome shotgun (WGS) entry which is preliminary data.</text>
</comment>
<accession>A0A501XK95</accession>
<sequence length="317" mass="32706">MGPAVKGSRAALQPAAFRGRPVVMRMLVSALLLVAAPAMAAPVDLPVALPDGRTLNLYCQGSSGPVVLFDAGWAADSRVWRRVMAQLPGDVRACAADRAGQGKSSPGPMPRDGEAVARDLQAAATAAKLPGPWLLVGHSLGGLNMRHFVRLFPADVAGLLLLDPTGLSRPGAFAPLVARSRGCVAALTADEFPADRPDLARCKAEDRQAALARWEARLSEIESAGESTSAGLADQGPGSLTVPLIVLRPGPQGVAADGFADPLATLSAKGEARLVPGSGHMIMLDQPGAVVQAIANLLAAADRHSNDEKAVIKKSQQ</sequence>
<dbReference type="Proteomes" id="UP000319897">
    <property type="component" value="Unassembled WGS sequence"/>
</dbReference>
<keyword evidence="1" id="KW-0732">Signal</keyword>
<dbReference type="InterPro" id="IPR000073">
    <property type="entry name" value="AB_hydrolase_1"/>
</dbReference>
<dbReference type="Pfam" id="PF12697">
    <property type="entry name" value="Abhydrolase_6"/>
    <property type="match status" value="1"/>
</dbReference>
<organism evidence="3 4">
    <name type="scientific">Sandaracinobacter neustonicus</name>
    <dbReference type="NCBI Taxonomy" id="1715348"/>
    <lineage>
        <taxon>Bacteria</taxon>
        <taxon>Pseudomonadati</taxon>
        <taxon>Pseudomonadota</taxon>
        <taxon>Alphaproteobacteria</taxon>
        <taxon>Sphingomonadales</taxon>
        <taxon>Sphingosinicellaceae</taxon>
        <taxon>Sandaracinobacter</taxon>
    </lineage>
</organism>
<dbReference type="PANTHER" id="PTHR43798">
    <property type="entry name" value="MONOACYLGLYCEROL LIPASE"/>
    <property type="match status" value="1"/>
</dbReference>
<dbReference type="SUPFAM" id="SSF53474">
    <property type="entry name" value="alpha/beta-Hydrolases"/>
    <property type="match status" value="1"/>
</dbReference>
<dbReference type="Gene3D" id="3.40.50.1820">
    <property type="entry name" value="alpha/beta hydrolase"/>
    <property type="match status" value="1"/>
</dbReference>
<evidence type="ECO:0000313" key="3">
    <source>
        <dbReference type="EMBL" id="TPE61102.1"/>
    </source>
</evidence>
<dbReference type="InterPro" id="IPR029058">
    <property type="entry name" value="AB_hydrolase_fold"/>
</dbReference>
<evidence type="ECO:0000256" key="1">
    <source>
        <dbReference type="SAM" id="SignalP"/>
    </source>
</evidence>
<name>A0A501XK95_9SPHN</name>
<evidence type="ECO:0000313" key="4">
    <source>
        <dbReference type="Proteomes" id="UP000319897"/>
    </source>
</evidence>
<feature type="chain" id="PRO_5021273517" evidence="1">
    <location>
        <begin position="41"/>
        <end position="317"/>
    </location>
</feature>
<dbReference type="InterPro" id="IPR050266">
    <property type="entry name" value="AB_hydrolase_sf"/>
</dbReference>
<dbReference type="GO" id="GO:0016020">
    <property type="term" value="C:membrane"/>
    <property type="evidence" value="ECO:0007669"/>
    <property type="project" value="TreeGrafter"/>
</dbReference>